<dbReference type="EC" id="2.1.1.72" evidence="1"/>
<name>A0A6I6JWN7_9BACT</name>
<sequence length="1203" mass="140741">MKLNIFHEVQFLPALKTFFRELNVPINYIADEPTTAQEILRDTYKDNDTFNLINDVYFVGMVDDSSFRGEDSIDSESIKSDYDGILIFGITLHKRANNLLPSRSQLAEITRAFNREFYYTPVALVFKYKNEEKKYIAFSNAERLKYKQAWREGEKAGKVSLLRDIDIENPHRGHEDIIHQLKIQTTGLKAVDSFDKLYKYWQEVFNVSILNKKFYQELQSWYFWAIKEVTFPNAPNRFDFDSDAKFDDAVKEHKGKNVIRLLTRLLFIWFIKEKKLVPEEIFDENYVANNLIKDFTPQKPHGVFATGKNTSMYYRAILQNLFFATLNQEMGKRQFRIPKRHMNVSNLMRYQNYFKDDGDKVFLDLMNAVPFMNGGLFECLDKPHPEIKGKQGGDIIIYEDGFSDRDDNVVEVPDFLFFDVDEEVDISDDIGSTNRIYKEAKTRGLLEILKSYKFTITENTPIEEDVALDPELLGKVFENLLASYNPETKTTARKQTGSFYTPREIVNYMVDESLIAYLKNTIKNWDGVDNKQLDEDLHTLVAFDNPRNPFEDKNELQNQIIKALDNCKILDPACGSGAFPMGILQKMVYILHKVDPSNTEWKHRQILRVDTAIQSLEEIEDAEFREKSIRELNQQKTDIDEAFKNNELDYGRKLYLIENCIYGVDIQSIATQISKLRFFISLVVDQKIDKTKKNFGVLPLPNLETKFVTANTLIGIEKPDQQGNLFDNEEVKKLEDKLKKIRHKLFSSKSPARKRELREEDKLLREEIAELLKNSGWHNETARQLASWDPYDQNASSPFFDPEWMFDISFGFDIIIGNPPYKEFTLPLFLKKEYKTFNVKELYSFFIEKCVSSLLKPEGCLSFITGSLYIKGIKFEPLREFLLSNVLAKVIWNVGDSVFEKVQMPTTILICSKEKQSWSFSDFFPDINMIEKLEENTMHLSDLVDIQRGFEIGRDKVSDVFSDYPIITGSDVEKWEVKRIRYMAHETFVNFNNKDIRYFTLPRVLIRETGSNLLCLYLEKKLFSNRSLYSLILKPSKPKKLIKCILLILNSDLIQYYYSIKYKSDTDIFPKIRIAQAKKLPIKNDVLKKLNLFSFLADVIIYFKKAKENNFTAVFNKIANVCIMNIYFLNYFNEHNFDILSYIENDILSLVGSFDFNHLNEMQKRDITQKLCEKWNNSNNEITKRTISLRTKVPDFLKPILES</sequence>
<feature type="coiled-coil region" evidence="8">
    <location>
        <begin position="724"/>
        <end position="774"/>
    </location>
</feature>
<comment type="catalytic activity">
    <reaction evidence="7">
        <text>a 2'-deoxyadenosine in DNA + S-adenosyl-L-methionine = an N(6)-methyl-2'-deoxyadenosine in DNA + S-adenosyl-L-homocysteine + H(+)</text>
        <dbReference type="Rhea" id="RHEA:15197"/>
        <dbReference type="Rhea" id="RHEA-COMP:12418"/>
        <dbReference type="Rhea" id="RHEA-COMP:12419"/>
        <dbReference type="ChEBI" id="CHEBI:15378"/>
        <dbReference type="ChEBI" id="CHEBI:57856"/>
        <dbReference type="ChEBI" id="CHEBI:59789"/>
        <dbReference type="ChEBI" id="CHEBI:90615"/>
        <dbReference type="ChEBI" id="CHEBI:90616"/>
        <dbReference type="EC" id="2.1.1.72"/>
    </reaction>
</comment>
<organism evidence="11 12">
    <name type="scientific">Maribellus comscasis</name>
    <dbReference type="NCBI Taxonomy" id="2681766"/>
    <lineage>
        <taxon>Bacteria</taxon>
        <taxon>Pseudomonadati</taxon>
        <taxon>Bacteroidota</taxon>
        <taxon>Bacteroidia</taxon>
        <taxon>Marinilabiliales</taxon>
        <taxon>Prolixibacteraceae</taxon>
        <taxon>Maribellus</taxon>
    </lineage>
</organism>
<dbReference type="PROSITE" id="PS00092">
    <property type="entry name" value="N6_MTASE"/>
    <property type="match status" value="1"/>
</dbReference>
<proteinExistence type="predicted"/>
<dbReference type="InterPro" id="IPR011639">
    <property type="entry name" value="MethylTrfase_TaqI-like_dom"/>
</dbReference>
<keyword evidence="8" id="KW-0175">Coiled coil</keyword>
<keyword evidence="5" id="KW-0680">Restriction system</keyword>
<dbReference type="Gene3D" id="3.40.50.150">
    <property type="entry name" value="Vaccinia Virus protein VP39"/>
    <property type="match status" value="1"/>
</dbReference>
<dbReference type="InterPro" id="IPR002052">
    <property type="entry name" value="DNA_methylase_N6_adenine_CS"/>
</dbReference>
<evidence type="ECO:0000313" key="11">
    <source>
        <dbReference type="EMBL" id="QGY42174.1"/>
    </source>
</evidence>
<keyword evidence="2" id="KW-0489">Methyltransferase</keyword>
<dbReference type="Pfam" id="PF07669">
    <property type="entry name" value="Eco57I"/>
    <property type="match status" value="1"/>
</dbReference>
<dbReference type="REBASE" id="377001">
    <property type="entry name" value="PbaWC007ORF440P"/>
</dbReference>
<accession>A0A6I6JWN7</accession>
<evidence type="ECO:0000256" key="4">
    <source>
        <dbReference type="ARBA" id="ARBA00022691"/>
    </source>
</evidence>
<feature type="domain" description="TaqI-like C-terminal specificity" evidence="10">
    <location>
        <begin position="965"/>
        <end position="1082"/>
    </location>
</feature>
<evidence type="ECO:0000256" key="6">
    <source>
        <dbReference type="ARBA" id="ARBA00023125"/>
    </source>
</evidence>
<dbReference type="PANTHER" id="PTHR33841">
    <property type="entry name" value="DNA METHYLTRANSFERASE YEEA-RELATED"/>
    <property type="match status" value="1"/>
</dbReference>
<dbReference type="GO" id="GO:0009007">
    <property type="term" value="F:site-specific DNA-methyltransferase (adenine-specific) activity"/>
    <property type="evidence" value="ECO:0007669"/>
    <property type="project" value="UniProtKB-EC"/>
</dbReference>
<dbReference type="InterPro" id="IPR050953">
    <property type="entry name" value="N4_N6_ade-DNA_methylase"/>
</dbReference>
<dbReference type="Proteomes" id="UP000428260">
    <property type="component" value="Chromosome"/>
</dbReference>
<evidence type="ECO:0000256" key="5">
    <source>
        <dbReference type="ARBA" id="ARBA00022747"/>
    </source>
</evidence>
<evidence type="ECO:0000256" key="3">
    <source>
        <dbReference type="ARBA" id="ARBA00022679"/>
    </source>
</evidence>
<dbReference type="KEGG" id="mcos:GM418_00440"/>
<dbReference type="GO" id="GO:0009307">
    <property type="term" value="P:DNA restriction-modification system"/>
    <property type="evidence" value="ECO:0007669"/>
    <property type="project" value="UniProtKB-KW"/>
</dbReference>
<dbReference type="SUPFAM" id="SSF53335">
    <property type="entry name" value="S-adenosyl-L-methionine-dependent methyltransferases"/>
    <property type="match status" value="1"/>
</dbReference>
<keyword evidence="3" id="KW-0808">Transferase</keyword>
<dbReference type="Pfam" id="PF12950">
    <property type="entry name" value="TaqI_C"/>
    <property type="match status" value="1"/>
</dbReference>
<keyword evidence="4" id="KW-0949">S-adenosyl-L-methionine</keyword>
<evidence type="ECO:0000259" key="9">
    <source>
        <dbReference type="Pfam" id="PF07669"/>
    </source>
</evidence>
<evidence type="ECO:0000256" key="8">
    <source>
        <dbReference type="SAM" id="Coils"/>
    </source>
</evidence>
<evidence type="ECO:0000256" key="7">
    <source>
        <dbReference type="ARBA" id="ARBA00047942"/>
    </source>
</evidence>
<dbReference type="PRINTS" id="PR00507">
    <property type="entry name" value="N12N6MTFRASE"/>
</dbReference>
<gene>
    <name evidence="11" type="ORF">GM418_00440</name>
</gene>
<evidence type="ECO:0000256" key="2">
    <source>
        <dbReference type="ARBA" id="ARBA00022603"/>
    </source>
</evidence>
<protein>
    <recommendedName>
        <fullName evidence="1">site-specific DNA-methyltransferase (adenine-specific)</fullName>
        <ecNumber evidence="1">2.1.1.72</ecNumber>
    </recommendedName>
</protein>
<dbReference type="GO" id="GO:0032259">
    <property type="term" value="P:methylation"/>
    <property type="evidence" value="ECO:0007669"/>
    <property type="project" value="UniProtKB-KW"/>
</dbReference>
<dbReference type="PANTHER" id="PTHR33841:SF1">
    <property type="entry name" value="DNA METHYLTRANSFERASE A"/>
    <property type="match status" value="1"/>
</dbReference>
<dbReference type="RefSeq" id="WP_158862087.1">
    <property type="nucleotide sequence ID" value="NZ_CP046401.1"/>
</dbReference>
<evidence type="ECO:0000256" key="1">
    <source>
        <dbReference type="ARBA" id="ARBA00011900"/>
    </source>
</evidence>
<dbReference type="InterPro" id="IPR025931">
    <property type="entry name" value="TaqI_C"/>
</dbReference>
<reference evidence="11 12" key="1">
    <citation type="submission" date="2019-11" db="EMBL/GenBank/DDBJ databases">
        <authorList>
            <person name="Zheng R.K."/>
            <person name="Sun C.M."/>
        </authorList>
    </citation>
    <scope>NUCLEOTIDE SEQUENCE [LARGE SCALE GENOMIC DNA]</scope>
    <source>
        <strain evidence="11 12">WC007</strain>
    </source>
</reference>
<evidence type="ECO:0000259" key="10">
    <source>
        <dbReference type="Pfam" id="PF12950"/>
    </source>
</evidence>
<dbReference type="AlphaFoldDB" id="A0A6I6JWN7"/>
<dbReference type="GO" id="GO:0003677">
    <property type="term" value="F:DNA binding"/>
    <property type="evidence" value="ECO:0007669"/>
    <property type="project" value="UniProtKB-KW"/>
</dbReference>
<feature type="domain" description="Type II methyltransferase M.TaqI-like" evidence="9">
    <location>
        <begin position="659"/>
        <end position="899"/>
    </location>
</feature>
<dbReference type="EMBL" id="CP046401">
    <property type="protein sequence ID" value="QGY42174.1"/>
    <property type="molecule type" value="Genomic_DNA"/>
</dbReference>
<keyword evidence="12" id="KW-1185">Reference proteome</keyword>
<dbReference type="InterPro" id="IPR029063">
    <property type="entry name" value="SAM-dependent_MTases_sf"/>
</dbReference>
<evidence type="ECO:0000313" key="12">
    <source>
        <dbReference type="Proteomes" id="UP000428260"/>
    </source>
</evidence>
<keyword evidence="6" id="KW-0238">DNA-binding</keyword>